<dbReference type="Gene3D" id="2.40.160.60">
    <property type="entry name" value="Outer membrane protein transport protein (OMPP1/FadL/TodX)"/>
    <property type="match status" value="1"/>
</dbReference>
<dbReference type="SUPFAM" id="SSF56935">
    <property type="entry name" value="Porins"/>
    <property type="match status" value="1"/>
</dbReference>
<dbReference type="RefSeq" id="WP_233388322.1">
    <property type="nucleotide sequence ID" value="NZ_JAJTWT010000001.1"/>
</dbReference>
<evidence type="ECO:0000313" key="9">
    <source>
        <dbReference type="EMBL" id="MCE4535694.1"/>
    </source>
</evidence>
<dbReference type="EMBL" id="JAJTWT010000001">
    <property type="protein sequence ID" value="MCE4535694.1"/>
    <property type="molecule type" value="Genomic_DNA"/>
</dbReference>
<gene>
    <name evidence="9" type="ORF">LXT12_00255</name>
</gene>
<dbReference type="PANTHER" id="PTHR35093">
    <property type="entry name" value="OUTER MEMBRANE PROTEIN NMB0088-RELATED"/>
    <property type="match status" value="1"/>
</dbReference>
<comment type="caution">
    <text evidence="9">The sequence shown here is derived from an EMBL/GenBank/DDBJ whole genome shotgun (WGS) entry which is preliminary data.</text>
</comment>
<reference evidence="9 10" key="1">
    <citation type="submission" date="2021-12" db="EMBL/GenBank/DDBJ databases">
        <title>Genome seq of p7.</title>
        <authorList>
            <person name="Seo T."/>
        </authorList>
    </citation>
    <scope>NUCLEOTIDE SEQUENCE [LARGE SCALE GENOMIC DNA]</scope>
    <source>
        <strain evidence="9 10">P7</strain>
    </source>
</reference>
<evidence type="ECO:0000313" key="10">
    <source>
        <dbReference type="Proteomes" id="UP001201463"/>
    </source>
</evidence>
<sequence>MPHRPFPISAVLAGALCLPGAALAINGAQLGGNGVRNASMGGASIALPLDANAAANNPAGMAFVPTSATLDLQVFRGHSTADYVLPGNRLENRQTIAGPQGGLNWQLSSGLAVGFSVSGGGSGSDYRQAALPVPGAGKASSTLRVAEFVPTLAWKPAPGLAVGFGLTLARQQFEADGVIVPAPVPGGLLPLQGHGSQSSTGAGWRVGALWKPVEAVTLGANYKARTRMGKLDGYDADLLAYSAGRLDVPEQYGVGVAWQASPGVTIAADWLRILWGQLKVMQDPNGFGWRNQPVLRIGVSWQADERLTLRAGFSRNHAQIDSSRATQNLLVPAIHDKAFTVGLSWALDPKSELSLGYEFNPRTTLTGTGASTGTNLTSQVQMFMAGWQQRF</sequence>
<name>A0ABS8XBK2_9BURK</name>
<evidence type="ECO:0000256" key="3">
    <source>
        <dbReference type="ARBA" id="ARBA00022452"/>
    </source>
</evidence>
<evidence type="ECO:0000256" key="8">
    <source>
        <dbReference type="SAM" id="SignalP"/>
    </source>
</evidence>
<dbReference type="Pfam" id="PF03349">
    <property type="entry name" value="Toluene_X"/>
    <property type="match status" value="1"/>
</dbReference>
<proteinExistence type="inferred from homology"/>
<feature type="chain" id="PRO_5046820442" evidence="8">
    <location>
        <begin position="25"/>
        <end position="391"/>
    </location>
</feature>
<comment type="subcellular location">
    <subcellularLocation>
        <location evidence="1">Cell outer membrane</location>
        <topology evidence="1">Multi-pass membrane protein</topology>
    </subcellularLocation>
</comment>
<keyword evidence="3" id="KW-1134">Transmembrane beta strand</keyword>
<keyword evidence="6" id="KW-0472">Membrane</keyword>
<accession>A0ABS8XBK2</accession>
<organism evidence="9 10">
    <name type="scientific">Pelomonas caseinilytica</name>
    <dbReference type="NCBI Taxonomy" id="2906763"/>
    <lineage>
        <taxon>Bacteria</taxon>
        <taxon>Pseudomonadati</taxon>
        <taxon>Pseudomonadota</taxon>
        <taxon>Betaproteobacteria</taxon>
        <taxon>Burkholderiales</taxon>
        <taxon>Sphaerotilaceae</taxon>
        <taxon>Roseateles</taxon>
    </lineage>
</organism>
<evidence type="ECO:0000256" key="5">
    <source>
        <dbReference type="ARBA" id="ARBA00022729"/>
    </source>
</evidence>
<evidence type="ECO:0000256" key="6">
    <source>
        <dbReference type="ARBA" id="ARBA00023136"/>
    </source>
</evidence>
<dbReference type="InterPro" id="IPR005017">
    <property type="entry name" value="OMPP1/FadL/TodX"/>
</dbReference>
<evidence type="ECO:0000256" key="2">
    <source>
        <dbReference type="ARBA" id="ARBA00008163"/>
    </source>
</evidence>
<dbReference type="PANTHER" id="PTHR35093:SF8">
    <property type="entry name" value="OUTER MEMBRANE PROTEIN NMB0088-RELATED"/>
    <property type="match status" value="1"/>
</dbReference>
<evidence type="ECO:0000256" key="1">
    <source>
        <dbReference type="ARBA" id="ARBA00004571"/>
    </source>
</evidence>
<evidence type="ECO:0000256" key="7">
    <source>
        <dbReference type="ARBA" id="ARBA00023237"/>
    </source>
</evidence>
<keyword evidence="10" id="KW-1185">Reference proteome</keyword>
<dbReference type="Proteomes" id="UP001201463">
    <property type="component" value="Unassembled WGS sequence"/>
</dbReference>
<evidence type="ECO:0000256" key="4">
    <source>
        <dbReference type="ARBA" id="ARBA00022692"/>
    </source>
</evidence>
<keyword evidence="7" id="KW-0998">Cell outer membrane</keyword>
<keyword evidence="5 8" id="KW-0732">Signal</keyword>
<protein>
    <submittedName>
        <fullName evidence="9">Outer membrane protein transport protein</fullName>
    </submittedName>
</protein>
<feature type="signal peptide" evidence="8">
    <location>
        <begin position="1"/>
        <end position="24"/>
    </location>
</feature>
<comment type="similarity">
    <text evidence="2">Belongs to the OmpP1/FadL family.</text>
</comment>
<keyword evidence="4" id="KW-0812">Transmembrane</keyword>